<name>A0A1G8WIW2_9GAMM</name>
<dbReference type="GO" id="GO:0015420">
    <property type="term" value="F:ABC-type vitamin B12 transporter activity"/>
    <property type="evidence" value="ECO:0007669"/>
    <property type="project" value="UniProtKB-UniRule"/>
</dbReference>
<keyword evidence="11" id="KW-1185">Reference proteome</keyword>
<comment type="function">
    <text evidence="9">Converts cobyric acid to cobinamide by the addition of aminopropanol on the F carboxylic group.</text>
</comment>
<accession>A0A1G8WIW2</accession>
<evidence type="ECO:0000256" key="5">
    <source>
        <dbReference type="ARBA" id="ARBA00022573"/>
    </source>
</evidence>
<comment type="caution">
    <text evidence="9">Lacks conserved residue(s) required for the propagation of feature annotation.</text>
</comment>
<feature type="transmembrane region" description="Helical" evidence="9">
    <location>
        <begin position="144"/>
        <end position="166"/>
    </location>
</feature>
<dbReference type="HAMAP" id="MF_00024">
    <property type="entry name" value="CobD_CbiB"/>
    <property type="match status" value="1"/>
</dbReference>
<comment type="subcellular location">
    <subcellularLocation>
        <location evidence="1 9">Cell membrane</location>
        <topology evidence="1 9">Multi-pass membrane protein</topology>
    </subcellularLocation>
</comment>
<protein>
    <recommendedName>
        <fullName evidence="9">Cobalamin biosynthesis protein CobD</fullName>
    </recommendedName>
</protein>
<organism evidence="10 11">
    <name type="scientific">Ferrimonas sediminum</name>
    <dbReference type="NCBI Taxonomy" id="718193"/>
    <lineage>
        <taxon>Bacteria</taxon>
        <taxon>Pseudomonadati</taxon>
        <taxon>Pseudomonadota</taxon>
        <taxon>Gammaproteobacteria</taxon>
        <taxon>Alteromonadales</taxon>
        <taxon>Ferrimonadaceae</taxon>
        <taxon>Ferrimonas</taxon>
    </lineage>
</organism>
<evidence type="ECO:0000256" key="1">
    <source>
        <dbReference type="ARBA" id="ARBA00004651"/>
    </source>
</evidence>
<dbReference type="PANTHER" id="PTHR34308">
    <property type="entry name" value="COBALAMIN BIOSYNTHESIS PROTEIN CBIB"/>
    <property type="match status" value="1"/>
</dbReference>
<comment type="pathway">
    <text evidence="2 9">Cofactor biosynthesis; adenosylcobalamin biosynthesis.</text>
</comment>
<dbReference type="OrthoDB" id="9811967at2"/>
<dbReference type="GO" id="GO:0005886">
    <property type="term" value="C:plasma membrane"/>
    <property type="evidence" value="ECO:0007669"/>
    <property type="project" value="UniProtKB-SubCell"/>
</dbReference>
<proteinExistence type="inferred from homology"/>
<dbReference type="GO" id="GO:0048472">
    <property type="term" value="F:threonine-phosphate decarboxylase activity"/>
    <property type="evidence" value="ECO:0007669"/>
    <property type="project" value="InterPro"/>
</dbReference>
<feature type="transmembrane region" description="Helical" evidence="9">
    <location>
        <begin position="283"/>
        <end position="302"/>
    </location>
</feature>
<comment type="similarity">
    <text evidence="3 9">Belongs to the CobD/CbiB family.</text>
</comment>
<dbReference type="UniPathway" id="UPA00148"/>
<evidence type="ECO:0000256" key="8">
    <source>
        <dbReference type="ARBA" id="ARBA00023136"/>
    </source>
</evidence>
<dbReference type="EMBL" id="FNEM01000013">
    <property type="protein sequence ID" value="SDJ78298.1"/>
    <property type="molecule type" value="Genomic_DNA"/>
</dbReference>
<keyword evidence="6 9" id="KW-0812">Transmembrane</keyword>
<reference evidence="11" key="1">
    <citation type="submission" date="2016-10" db="EMBL/GenBank/DDBJ databases">
        <authorList>
            <person name="Varghese N."/>
            <person name="Submissions S."/>
        </authorList>
    </citation>
    <scope>NUCLEOTIDE SEQUENCE [LARGE SCALE GENOMIC DNA]</scope>
    <source>
        <strain evidence="11">DSM 23317</strain>
    </source>
</reference>
<evidence type="ECO:0000313" key="10">
    <source>
        <dbReference type="EMBL" id="SDJ78298.1"/>
    </source>
</evidence>
<dbReference type="Pfam" id="PF03186">
    <property type="entry name" value="CobD_Cbib"/>
    <property type="match status" value="1"/>
</dbReference>
<dbReference type="PANTHER" id="PTHR34308:SF1">
    <property type="entry name" value="COBALAMIN BIOSYNTHESIS PROTEIN CBIB"/>
    <property type="match status" value="1"/>
</dbReference>
<sequence>MGADCWQVALVVCLALLLDRLLGEPTRFHPLIGLGRLITLAEQKLYGDRRWRGAVALAVLTLPALLLMALPWPWWAEALVLYLCLGGRSLGEHGQAVAAALKQGDLSLARERVGYIVSRKTQTLSQAQVVSATVESMLENGNDAVFGTLFWYMVAGAPGAIIYRIANTLDARWGYKNARYRRFGWAAARWDDLLNYLPARLCVLTYAIQGAGRGRLATALRCAWQQGRQCASPNGGPVMASGAGALGVTIGGRAEYDGYQCDKPLLGQGPEADWRAIDQAVALVNRGAALWAVALMMIAVVVEGAL</sequence>
<feature type="transmembrane region" description="Helical" evidence="9">
    <location>
        <begin position="54"/>
        <end position="75"/>
    </location>
</feature>
<evidence type="ECO:0000256" key="3">
    <source>
        <dbReference type="ARBA" id="ARBA00006263"/>
    </source>
</evidence>
<dbReference type="InterPro" id="IPR004485">
    <property type="entry name" value="Cobalamin_biosynth_CobD/CbiB"/>
</dbReference>
<dbReference type="NCBIfam" id="TIGR00380">
    <property type="entry name" value="cobal_cbiB"/>
    <property type="match status" value="1"/>
</dbReference>
<keyword evidence="4 9" id="KW-1003">Cell membrane</keyword>
<dbReference type="Proteomes" id="UP000199527">
    <property type="component" value="Unassembled WGS sequence"/>
</dbReference>
<evidence type="ECO:0000313" key="11">
    <source>
        <dbReference type="Proteomes" id="UP000199527"/>
    </source>
</evidence>
<gene>
    <name evidence="9" type="primary">cobD</name>
    <name evidence="10" type="ORF">SAMN04488540_11382</name>
</gene>
<evidence type="ECO:0000256" key="9">
    <source>
        <dbReference type="HAMAP-Rule" id="MF_00024"/>
    </source>
</evidence>
<keyword evidence="7 9" id="KW-1133">Transmembrane helix</keyword>
<evidence type="ECO:0000256" key="4">
    <source>
        <dbReference type="ARBA" id="ARBA00022475"/>
    </source>
</evidence>
<dbReference type="AlphaFoldDB" id="A0A1G8WIW2"/>
<evidence type="ECO:0000256" key="6">
    <source>
        <dbReference type="ARBA" id="ARBA00022692"/>
    </source>
</evidence>
<evidence type="ECO:0000256" key="2">
    <source>
        <dbReference type="ARBA" id="ARBA00004953"/>
    </source>
</evidence>
<keyword evidence="5 9" id="KW-0169">Cobalamin biosynthesis</keyword>
<keyword evidence="8 9" id="KW-0472">Membrane</keyword>
<dbReference type="GO" id="GO:0009236">
    <property type="term" value="P:cobalamin biosynthetic process"/>
    <property type="evidence" value="ECO:0007669"/>
    <property type="project" value="UniProtKB-UniRule"/>
</dbReference>
<evidence type="ECO:0000256" key="7">
    <source>
        <dbReference type="ARBA" id="ARBA00022989"/>
    </source>
</evidence>